<evidence type="ECO:0000256" key="2">
    <source>
        <dbReference type="ARBA" id="ARBA00022670"/>
    </source>
</evidence>
<sequence>MEQRTVNLEFRSTDFEKRSIEGYAAIFSDEYVKLKDRWGDSFYEKVSPGAFLKTLADKTRDKFMLINHDWNKIVGRTNSNLSLEEDTKGLRFTLEVPNTSDGNDLLENVRLGLIKGCSFGFNIINQKTRWDDEWNFYRDITEVDLFEVTATPLPAYSDTEINCRSELSNICIKEMREKEQTIKSNIDNEENKINKKRGAEVLSAFFNAFNLENRKEG</sequence>
<dbReference type="NCBIfam" id="TIGR01543">
    <property type="entry name" value="proheadase_HK97"/>
    <property type="match status" value="1"/>
</dbReference>
<keyword evidence="1" id="KW-1188">Viral release from host cell</keyword>
<dbReference type="RefSeq" id="WP_012720388.1">
    <property type="nucleotide sequence ID" value="NC_012658.1"/>
</dbReference>
<keyword evidence="3" id="KW-0378">Hydrolase</keyword>
<evidence type="ECO:0000259" key="4">
    <source>
        <dbReference type="Pfam" id="PF04586"/>
    </source>
</evidence>
<accession>A0A3F3A353</accession>
<proteinExistence type="predicted"/>
<evidence type="ECO:0000256" key="3">
    <source>
        <dbReference type="ARBA" id="ARBA00022801"/>
    </source>
</evidence>
<dbReference type="EMBL" id="CP001083">
    <property type="protein sequence ID" value="ACQ51458.1"/>
    <property type="molecule type" value="Genomic_DNA"/>
</dbReference>
<dbReference type="Proteomes" id="UP000002333">
    <property type="component" value="Chromosome"/>
</dbReference>
<name>A0A3F3A353_CLOB6</name>
<dbReference type="InterPro" id="IPR054613">
    <property type="entry name" value="Peptidase_S78_dom"/>
</dbReference>
<organism evidence="5 6">
    <name type="scientific">Clostridium botulinum (strain 657 / Type Ba4)</name>
    <dbReference type="NCBI Taxonomy" id="515621"/>
    <lineage>
        <taxon>Bacteria</taxon>
        <taxon>Bacillati</taxon>
        <taxon>Bacillota</taxon>
        <taxon>Clostridia</taxon>
        <taxon>Eubacteriales</taxon>
        <taxon>Clostridiaceae</taxon>
        <taxon>Clostridium</taxon>
    </lineage>
</organism>
<dbReference type="Pfam" id="PF04586">
    <property type="entry name" value="Peptidase_S78"/>
    <property type="match status" value="1"/>
</dbReference>
<dbReference type="InterPro" id="IPR006433">
    <property type="entry name" value="Prohead_protease"/>
</dbReference>
<dbReference type="GO" id="GO:0008233">
    <property type="term" value="F:peptidase activity"/>
    <property type="evidence" value="ECO:0007669"/>
    <property type="project" value="UniProtKB-KW"/>
</dbReference>
<evidence type="ECO:0000313" key="5">
    <source>
        <dbReference type="EMBL" id="ACQ51458.1"/>
    </source>
</evidence>
<evidence type="ECO:0000256" key="1">
    <source>
        <dbReference type="ARBA" id="ARBA00022612"/>
    </source>
</evidence>
<reference evidence="5 6" key="1">
    <citation type="journal article" date="2007" name="PLoS ONE">
        <title>Analysis of the neurotoxin complex genes in Clostridium botulinum A1-A4 and B1 strains: BoNT/A3, /Ba4 and /B1 clusters are located within plasmids.</title>
        <authorList>
            <person name="Smith T.J."/>
            <person name="Hill K.K."/>
            <person name="Foley B.T."/>
            <person name="Detter J.C."/>
            <person name="Munk A.C."/>
            <person name="Bruce D.C."/>
            <person name="Doggett N.A."/>
            <person name="Smith L.A."/>
            <person name="Marks J.D."/>
            <person name="Xie G."/>
            <person name="Brettin T.S."/>
        </authorList>
    </citation>
    <scope>NUCLEOTIDE SEQUENCE [LARGE SCALE GENOMIC DNA]</scope>
    <source>
        <strain evidence="6">657 / Type Ba4</strain>
    </source>
</reference>
<keyword evidence="2 5" id="KW-0645">Protease</keyword>
<dbReference type="GO" id="GO:0006508">
    <property type="term" value="P:proteolysis"/>
    <property type="evidence" value="ECO:0007669"/>
    <property type="project" value="UniProtKB-KW"/>
</dbReference>
<dbReference type="KEGG" id="cbi:CLJ_B1397"/>
<protein>
    <submittedName>
        <fullName evidence="5">Caudovirus prohead protease</fullName>
    </submittedName>
</protein>
<dbReference type="AlphaFoldDB" id="A0A3F3A353"/>
<evidence type="ECO:0000313" key="6">
    <source>
        <dbReference type="Proteomes" id="UP000002333"/>
    </source>
</evidence>
<reference evidence="6" key="2">
    <citation type="submission" date="2008-05" db="EMBL/GenBank/DDBJ databases">
        <title>Genome sequence of Clostridium botulinum Ba4 strain 657.</title>
        <authorList>
            <person name="Shrivastava S."/>
            <person name="Brown J.L."/>
            <person name="Bruce D."/>
            <person name="Detter C."/>
            <person name="Munk C."/>
            <person name="Smith L.A."/>
            <person name="Smith T.J."/>
            <person name="Sutton G."/>
            <person name="Brettin T.S."/>
        </authorList>
    </citation>
    <scope>NUCLEOTIDE SEQUENCE [LARGE SCALE GENOMIC DNA]</scope>
    <source>
        <strain evidence="6">657 / Type Ba4</strain>
    </source>
</reference>
<gene>
    <name evidence="5" type="ordered locus">CLJ_B1397</name>
</gene>
<feature type="domain" description="Prohead serine protease" evidence="4">
    <location>
        <begin position="8"/>
        <end position="164"/>
    </location>
</feature>